<reference evidence="6 7" key="3">
    <citation type="journal article" date="2011" name="Nat. Chem. Biol.">
        <title>Reveromycin A biosynthesis uses RevG and RevJ for stereospecific spiroacetal formation.</title>
        <authorList>
            <person name="Takahashi S."/>
            <person name="Toyoda A."/>
            <person name="Sekiyama Y."/>
            <person name="Takagi H."/>
            <person name="Nogawa T."/>
            <person name="Uramoto M."/>
            <person name="Suzuki R."/>
            <person name="Koshino H."/>
            <person name="Kumano T."/>
            <person name="Panthee S."/>
            <person name="Dairi T."/>
            <person name="Ishikawa J."/>
            <person name="Ikeda H."/>
            <person name="Sakaki Y."/>
            <person name="Osada H."/>
        </authorList>
    </citation>
    <scope>NUCLEOTIDE SEQUENCE [LARGE SCALE GENOMIC DNA]</scope>
    <source>
        <strain evidence="6 7">SN-593</strain>
    </source>
</reference>
<gene>
    <name evidence="6" type="ORF">RVR_2727</name>
</gene>
<dbReference type="AlphaFoldDB" id="A0A7U3UQZ1"/>
<evidence type="ECO:0000256" key="1">
    <source>
        <dbReference type="ARBA" id="ARBA00023015"/>
    </source>
</evidence>
<dbReference type="GO" id="GO:0003677">
    <property type="term" value="F:DNA binding"/>
    <property type="evidence" value="ECO:0007669"/>
    <property type="project" value="UniProtKB-KW"/>
</dbReference>
<dbReference type="InterPro" id="IPR000014">
    <property type="entry name" value="PAS"/>
</dbReference>
<dbReference type="InterPro" id="IPR036388">
    <property type="entry name" value="WH-like_DNA-bd_sf"/>
</dbReference>
<dbReference type="CDD" id="cd06170">
    <property type="entry name" value="LuxR_C_like"/>
    <property type="match status" value="1"/>
</dbReference>
<keyword evidence="3" id="KW-0804">Transcription</keyword>
<dbReference type="Gene3D" id="1.10.10.10">
    <property type="entry name" value="Winged helix-like DNA-binding domain superfamily/Winged helix DNA-binding domain"/>
    <property type="match status" value="1"/>
</dbReference>
<name>A0A7U3UQZ1_9ACTN</name>
<dbReference type="PANTHER" id="PTHR44688">
    <property type="entry name" value="DNA-BINDING TRANSCRIPTIONAL ACTIVATOR DEVR_DOSR"/>
    <property type="match status" value="1"/>
</dbReference>
<evidence type="ECO:0000256" key="3">
    <source>
        <dbReference type="ARBA" id="ARBA00023163"/>
    </source>
</evidence>
<reference evidence="6 7" key="4">
    <citation type="journal article" date="2020" name="Sci. Rep.">
        <title>beta-carboline chemical signals induce reveromycin production through a LuxR family regulator in Streptomyces sp. SN-593.</title>
        <authorList>
            <person name="Panthee S."/>
            <person name="Kito N."/>
            <person name="Hayashi T."/>
            <person name="Shimizu T."/>
            <person name="Ishikawa J."/>
            <person name="Hamamoto H."/>
            <person name="Osada H."/>
            <person name="Takahashi S."/>
        </authorList>
    </citation>
    <scope>NUCLEOTIDE SEQUENCE [LARGE SCALE GENOMIC DNA]</scope>
    <source>
        <strain evidence="6 7">SN-593</strain>
    </source>
</reference>
<keyword evidence="7" id="KW-1185">Reference proteome</keyword>
<evidence type="ECO:0000256" key="2">
    <source>
        <dbReference type="ARBA" id="ARBA00023125"/>
    </source>
</evidence>
<evidence type="ECO:0000259" key="5">
    <source>
        <dbReference type="PROSITE" id="PS50112"/>
    </source>
</evidence>
<dbReference type="SMART" id="SM00421">
    <property type="entry name" value="HTH_LUXR"/>
    <property type="match status" value="1"/>
</dbReference>
<dbReference type="PROSITE" id="PS50112">
    <property type="entry name" value="PAS"/>
    <property type="match status" value="1"/>
</dbReference>
<evidence type="ECO:0000313" key="7">
    <source>
        <dbReference type="Proteomes" id="UP000595703"/>
    </source>
</evidence>
<dbReference type="PANTHER" id="PTHR44688:SF25">
    <property type="entry name" value="HTH LUXR-TYPE DOMAIN-CONTAINING PROTEIN"/>
    <property type="match status" value="1"/>
</dbReference>
<dbReference type="InterPro" id="IPR016032">
    <property type="entry name" value="Sig_transdc_resp-reg_C-effctor"/>
</dbReference>
<dbReference type="InterPro" id="IPR013767">
    <property type="entry name" value="PAS_fold"/>
</dbReference>
<dbReference type="InterPro" id="IPR035965">
    <property type="entry name" value="PAS-like_dom_sf"/>
</dbReference>
<reference evidence="6 7" key="2">
    <citation type="journal article" date="2011" name="J. Antibiot.">
        <title>Furaquinocins I and J: novel polyketide isoprenoid hybrid compounds from Streptomyces reveromyceticus SN-593.</title>
        <authorList>
            <person name="Panthee S."/>
            <person name="Takahashi S."/>
            <person name="Takagi H."/>
            <person name="Nogawa T."/>
            <person name="Oowada E."/>
            <person name="Uramoto M."/>
            <person name="Osada H."/>
        </authorList>
    </citation>
    <scope>NUCLEOTIDE SEQUENCE [LARGE SCALE GENOMIC DNA]</scope>
    <source>
        <strain evidence="6 7">SN-593</strain>
    </source>
</reference>
<dbReference type="SUPFAM" id="SSF46894">
    <property type="entry name" value="C-terminal effector domain of the bipartite response regulators"/>
    <property type="match status" value="1"/>
</dbReference>
<dbReference type="Pfam" id="PF00196">
    <property type="entry name" value="GerE"/>
    <property type="match status" value="1"/>
</dbReference>
<keyword evidence="1" id="KW-0805">Transcription regulation</keyword>
<organism evidence="6 7">
    <name type="scientific">Actinacidiphila reveromycinica</name>
    <dbReference type="NCBI Taxonomy" id="659352"/>
    <lineage>
        <taxon>Bacteria</taxon>
        <taxon>Bacillati</taxon>
        <taxon>Actinomycetota</taxon>
        <taxon>Actinomycetes</taxon>
        <taxon>Kitasatosporales</taxon>
        <taxon>Streptomycetaceae</taxon>
        <taxon>Actinacidiphila</taxon>
    </lineage>
</organism>
<dbReference type="Pfam" id="PF00989">
    <property type="entry name" value="PAS"/>
    <property type="match status" value="1"/>
</dbReference>
<sequence length="228" mass="24200">MSAAQDAITGTNTCSPEQADDVYRLWSLFDNSSARIAHVDLGLRLIGSNAGFADVFGLSVKELPGVSLVDLVHVRARDALTQRLLSLARGERSRFSDRVAALTCTGRASTALTGIAVTNDEGRIDSLVVLLELEPEAGTDGAPPAPTGLRKPLTRMEALVLEGVAAGMSTVQLASKLFLSRGGVEYHVSALMKNLEAANRSELVSRAYSAGLFRMGSWPPLVTEGFVE</sequence>
<dbReference type="InterPro" id="IPR000792">
    <property type="entry name" value="Tscrpt_reg_LuxR_C"/>
</dbReference>
<evidence type="ECO:0000313" key="6">
    <source>
        <dbReference type="EMBL" id="BBA97124.1"/>
    </source>
</evidence>
<dbReference type="Gene3D" id="3.30.450.20">
    <property type="entry name" value="PAS domain"/>
    <property type="match status" value="1"/>
</dbReference>
<proteinExistence type="predicted"/>
<reference evidence="6 7" key="1">
    <citation type="journal article" date="2010" name="J. Bacteriol.">
        <title>Biochemical characterization of a novel indole prenyltransferase from Streptomyces sp. SN-593.</title>
        <authorList>
            <person name="Takahashi S."/>
            <person name="Takagi H."/>
            <person name="Toyoda A."/>
            <person name="Uramoto M."/>
            <person name="Nogawa T."/>
            <person name="Ueki M."/>
            <person name="Sakaki Y."/>
            <person name="Osada H."/>
        </authorList>
    </citation>
    <scope>NUCLEOTIDE SEQUENCE [LARGE SCALE GENOMIC DNA]</scope>
    <source>
        <strain evidence="6 7">SN-593</strain>
    </source>
</reference>
<dbReference type="Proteomes" id="UP000595703">
    <property type="component" value="Chromosome"/>
</dbReference>
<dbReference type="PROSITE" id="PS50043">
    <property type="entry name" value="HTH_LUXR_2"/>
    <property type="match status" value="1"/>
</dbReference>
<dbReference type="SUPFAM" id="SSF55785">
    <property type="entry name" value="PYP-like sensor domain (PAS domain)"/>
    <property type="match status" value="1"/>
</dbReference>
<keyword evidence="2" id="KW-0238">DNA-binding</keyword>
<feature type="domain" description="HTH luxR-type" evidence="4">
    <location>
        <begin position="146"/>
        <end position="211"/>
    </location>
</feature>
<dbReference type="GO" id="GO:0006355">
    <property type="term" value="P:regulation of DNA-templated transcription"/>
    <property type="evidence" value="ECO:0007669"/>
    <property type="project" value="InterPro"/>
</dbReference>
<evidence type="ECO:0000259" key="4">
    <source>
        <dbReference type="PROSITE" id="PS50043"/>
    </source>
</evidence>
<dbReference type="CDD" id="cd00130">
    <property type="entry name" value="PAS"/>
    <property type="match status" value="1"/>
</dbReference>
<dbReference type="KEGG" id="arev:RVR_2727"/>
<feature type="domain" description="PAS" evidence="5">
    <location>
        <begin position="21"/>
        <end position="91"/>
    </location>
</feature>
<protein>
    <submittedName>
        <fullName evidence="6">Putative LuxR family transcriptional regulator</fullName>
    </submittedName>
</protein>
<accession>A0A7U3UQZ1</accession>
<dbReference type="EMBL" id="AP018365">
    <property type="protein sequence ID" value="BBA97124.1"/>
    <property type="molecule type" value="Genomic_DNA"/>
</dbReference>